<dbReference type="RefSeq" id="WP_090042558.1">
    <property type="nucleotide sequence ID" value="NZ_FOKI01000031.1"/>
</dbReference>
<accession>A0A1I1A8I3</accession>
<organism evidence="1 2">
    <name type="scientific">Clostridium frigidicarnis</name>
    <dbReference type="NCBI Taxonomy" id="84698"/>
    <lineage>
        <taxon>Bacteria</taxon>
        <taxon>Bacillati</taxon>
        <taxon>Bacillota</taxon>
        <taxon>Clostridia</taxon>
        <taxon>Eubacteriales</taxon>
        <taxon>Clostridiaceae</taxon>
        <taxon>Clostridium</taxon>
    </lineage>
</organism>
<keyword evidence="2" id="KW-1185">Reference proteome</keyword>
<evidence type="ECO:0000313" key="2">
    <source>
        <dbReference type="Proteomes" id="UP000198619"/>
    </source>
</evidence>
<evidence type="ECO:0000313" key="1">
    <source>
        <dbReference type="EMBL" id="SFB34309.1"/>
    </source>
</evidence>
<proteinExistence type="predicted"/>
<sequence>MYSNYNYKNLVGQHCYGYTPKSIIHIMSNGPSGESCYNCTHYISGNGNCSQNLYEAMSSVFKNN</sequence>
<dbReference type="AlphaFoldDB" id="A0A1I1A8I3"/>
<dbReference type="OrthoDB" id="1920875at2"/>
<name>A0A1I1A8I3_9CLOT</name>
<gene>
    <name evidence="1" type="ORF">SAMN04488528_103130</name>
</gene>
<reference evidence="1 2" key="1">
    <citation type="submission" date="2016-10" db="EMBL/GenBank/DDBJ databases">
        <authorList>
            <person name="de Groot N.N."/>
        </authorList>
    </citation>
    <scope>NUCLEOTIDE SEQUENCE [LARGE SCALE GENOMIC DNA]</scope>
    <source>
        <strain evidence="1 2">DSM 12271</strain>
    </source>
</reference>
<dbReference type="Proteomes" id="UP000198619">
    <property type="component" value="Unassembled WGS sequence"/>
</dbReference>
<protein>
    <submittedName>
        <fullName evidence="1">Uncharacterized protein</fullName>
    </submittedName>
</protein>
<dbReference type="EMBL" id="FOKI01000031">
    <property type="protein sequence ID" value="SFB34309.1"/>
    <property type="molecule type" value="Genomic_DNA"/>
</dbReference>